<protein>
    <submittedName>
        <fullName evidence="1">Uncharacterized protein</fullName>
    </submittedName>
</protein>
<evidence type="ECO:0000313" key="1">
    <source>
        <dbReference type="EMBL" id="TLX44480.1"/>
    </source>
</evidence>
<dbReference type="AlphaFoldDB" id="A0A6C1KJU5"/>
<name>A0A6C1KJU5_XANAU</name>
<sequence>MQENRTMQSLDTRPMQVRAIRPTVVLNSIDEAVGFLRTLSIAEHTEPLIDVMEAADAPDLERRARLAFETFAFAMRLPVQLVN</sequence>
<dbReference type="Proteomes" id="UP000305131">
    <property type="component" value="Unassembled WGS sequence"/>
</dbReference>
<reference evidence="1 2" key="1">
    <citation type="submission" date="2019-05" db="EMBL/GenBank/DDBJ databases">
        <authorList>
            <person name="Zhou X."/>
        </authorList>
    </citation>
    <scope>NUCLEOTIDE SEQUENCE [LARGE SCALE GENOMIC DNA]</scope>
    <source>
        <strain evidence="1 2">DSM 432</strain>
    </source>
</reference>
<accession>A0A6C1KJU5</accession>
<dbReference type="OrthoDB" id="8448801at2"/>
<evidence type="ECO:0000313" key="2">
    <source>
        <dbReference type="Proteomes" id="UP000305131"/>
    </source>
</evidence>
<organism evidence="1 2">
    <name type="scientific">Xanthobacter autotrophicus</name>
    <dbReference type="NCBI Taxonomy" id="280"/>
    <lineage>
        <taxon>Bacteria</taxon>
        <taxon>Pseudomonadati</taxon>
        <taxon>Pseudomonadota</taxon>
        <taxon>Alphaproteobacteria</taxon>
        <taxon>Hyphomicrobiales</taxon>
        <taxon>Xanthobacteraceae</taxon>
        <taxon>Xanthobacter</taxon>
    </lineage>
</organism>
<comment type="caution">
    <text evidence="1">The sequence shown here is derived from an EMBL/GenBank/DDBJ whole genome shotgun (WGS) entry which is preliminary data.</text>
</comment>
<dbReference type="EMBL" id="VAUP01000007">
    <property type="protein sequence ID" value="TLX44480.1"/>
    <property type="molecule type" value="Genomic_DNA"/>
</dbReference>
<proteinExistence type="predicted"/>
<gene>
    <name evidence="1" type="ORF">FBQ73_02575</name>
</gene>